<feature type="compositionally biased region" description="Polar residues" evidence="1">
    <location>
        <begin position="50"/>
        <end position="69"/>
    </location>
</feature>
<gene>
    <name evidence="2" type="ORF">AMECASPLE_006551</name>
</gene>
<evidence type="ECO:0000313" key="3">
    <source>
        <dbReference type="Proteomes" id="UP001469553"/>
    </source>
</evidence>
<dbReference type="Proteomes" id="UP001469553">
    <property type="component" value="Unassembled WGS sequence"/>
</dbReference>
<proteinExistence type="predicted"/>
<keyword evidence="3" id="KW-1185">Reference proteome</keyword>
<accession>A0ABV0YAJ7</accession>
<organism evidence="2 3">
    <name type="scientific">Ameca splendens</name>
    <dbReference type="NCBI Taxonomy" id="208324"/>
    <lineage>
        <taxon>Eukaryota</taxon>
        <taxon>Metazoa</taxon>
        <taxon>Chordata</taxon>
        <taxon>Craniata</taxon>
        <taxon>Vertebrata</taxon>
        <taxon>Euteleostomi</taxon>
        <taxon>Actinopterygii</taxon>
        <taxon>Neopterygii</taxon>
        <taxon>Teleostei</taxon>
        <taxon>Neoteleostei</taxon>
        <taxon>Acanthomorphata</taxon>
        <taxon>Ovalentaria</taxon>
        <taxon>Atherinomorphae</taxon>
        <taxon>Cyprinodontiformes</taxon>
        <taxon>Goodeidae</taxon>
        <taxon>Ameca</taxon>
    </lineage>
</organism>
<evidence type="ECO:0000313" key="2">
    <source>
        <dbReference type="EMBL" id="MEQ2290785.1"/>
    </source>
</evidence>
<dbReference type="EMBL" id="JAHRIP010028533">
    <property type="protein sequence ID" value="MEQ2290785.1"/>
    <property type="molecule type" value="Genomic_DNA"/>
</dbReference>
<name>A0ABV0YAJ7_9TELE</name>
<protein>
    <submittedName>
        <fullName evidence="2">Uncharacterized protein</fullName>
    </submittedName>
</protein>
<sequence>MPSLTSIFLPEKRGHLLAPGTEVQKTRRPSLNPVDPMQGPSARAEASAHSMGSLNLQGRSRTRFTGSTL</sequence>
<evidence type="ECO:0000256" key="1">
    <source>
        <dbReference type="SAM" id="MobiDB-lite"/>
    </source>
</evidence>
<reference evidence="2 3" key="1">
    <citation type="submission" date="2021-06" db="EMBL/GenBank/DDBJ databases">
        <authorList>
            <person name="Palmer J.M."/>
        </authorList>
    </citation>
    <scope>NUCLEOTIDE SEQUENCE [LARGE SCALE GENOMIC DNA]</scope>
    <source>
        <strain evidence="2 3">AS_MEX2019</strain>
        <tissue evidence="2">Muscle</tissue>
    </source>
</reference>
<comment type="caution">
    <text evidence="2">The sequence shown here is derived from an EMBL/GenBank/DDBJ whole genome shotgun (WGS) entry which is preliminary data.</text>
</comment>
<feature type="region of interest" description="Disordered" evidence="1">
    <location>
        <begin position="1"/>
        <end position="69"/>
    </location>
</feature>